<dbReference type="InterPro" id="IPR010719">
    <property type="entry name" value="MnmM_MeTrfase"/>
</dbReference>
<sequence length="181" mass="20548">MFNYVGDISELSHNIINKYLKNKNVAIDGTLGNGYDTDFLSLNFNKVYSFDVQEKACIRYSDKNKDNVTVICDSHHKFNNYITENVDCIMYNLGFLPGTSKEITTKHTTSLESIKTGLEILNPGGIMTICIYIGHDEGKKEQSCILNFLEKISKKEYGVMIHQFLNRSKTAPMLVVIEKNS</sequence>
<dbReference type="GO" id="GO:0032259">
    <property type="term" value="P:methylation"/>
    <property type="evidence" value="ECO:0007669"/>
    <property type="project" value="UniProtKB-KW"/>
</dbReference>
<evidence type="ECO:0000313" key="1">
    <source>
        <dbReference type="EMBL" id="MBY0755663.1"/>
    </source>
</evidence>
<dbReference type="PANTHER" id="PTHR35276:SF1">
    <property type="entry name" value="TRNA (MNM(5)S(2)U34)-METHYLTRANSFERASE, CHLOROPLASTIC"/>
    <property type="match status" value="1"/>
</dbReference>
<dbReference type="EMBL" id="JAIKTU010000006">
    <property type="protein sequence ID" value="MBY0755663.1"/>
    <property type="molecule type" value="Genomic_DNA"/>
</dbReference>
<dbReference type="InterPro" id="IPR029063">
    <property type="entry name" value="SAM-dependent_MTases_sf"/>
</dbReference>
<reference evidence="1 2" key="1">
    <citation type="journal article" date="2021" name="Cell Host Microbe">
        <title>in vivo commensal control of Clostridioides difficile virulence.</title>
        <authorList>
            <person name="Girinathan B.P."/>
            <person name="Dibenedetto N."/>
            <person name="Worley J.N."/>
            <person name="Peltier J."/>
            <person name="Arrieta-Ortiz M.L."/>
            <person name="Rupa Christinal Immanuel S."/>
            <person name="Lavin R."/>
            <person name="Delaney M.L."/>
            <person name="Cummins C."/>
            <person name="Hoffmann M."/>
            <person name="Luo Y."/>
            <person name="Gonzalez-Escalona N."/>
            <person name="Allard M."/>
            <person name="Onderdonk A.B."/>
            <person name="Gerber G.K."/>
            <person name="Sonenshein A.L."/>
            <person name="Baliga N."/>
            <person name="Dupuy B."/>
            <person name="Bry L."/>
        </authorList>
    </citation>
    <scope>NUCLEOTIDE SEQUENCE [LARGE SCALE GENOMIC DNA]</scope>
    <source>
        <strain evidence="1 2">DSM 599</strain>
    </source>
</reference>
<protein>
    <submittedName>
        <fullName evidence="1">Class I SAM-dependent methyltransferase</fullName>
    </submittedName>
</protein>
<dbReference type="RefSeq" id="WP_221861035.1">
    <property type="nucleotide sequence ID" value="NZ_JAIKTU010000006.1"/>
</dbReference>
<keyword evidence="1" id="KW-0808">Transferase</keyword>
<dbReference type="Gene3D" id="3.40.50.150">
    <property type="entry name" value="Vaccinia Virus protein VP39"/>
    <property type="match status" value="1"/>
</dbReference>
<keyword evidence="2" id="KW-1185">Reference proteome</keyword>
<accession>A0ABS7KXX0</accession>
<gene>
    <name evidence="1" type="ORF">K5V21_09335</name>
</gene>
<dbReference type="Pfam" id="PF06962">
    <property type="entry name" value="rRNA_methylase"/>
    <property type="match status" value="1"/>
</dbReference>
<organism evidence="1 2">
    <name type="scientific">Clostridium sardiniense</name>
    <name type="common">Clostridium absonum</name>
    <dbReference type="NCBI Taxonomy" id="29369"/>
    <lineage>
        <taxon>Bacteria</taxon>
        <taxon>Bacillati</taxon>
        <taxon>Bacillota</taxon>
        <taxon>Clostridia</taxon>
        <taxon>Eubacteriales</taxon>
        <taxon>Clostridiaceae</taxon>
        <taxon>Clostridium</taxon>
    </lineage>
</organism>
<dbReference type="SUPFAM" id="SSF53335">
    <property type="entry name" value="S-adenosyl-L-methionine-dependent methyltransferases"/>
    <property type="match status" value="1"/>
</dbReference>
<dbReference type="Proteomes" id="UP001299068">
    <property type="component" value="Unassembled WGS sequence"/>
</dbReference>
<dbReference type="PANTHER" id="PTHR35276">
    <property type="entry name" value="S-ADENOSYL-L-METHIONINE-DEPENDENT METHYLTRANSFERASES SUPERFAMILY PROTEIN"/>
    <property type="match status" value="1"/>
</dbReference>
<name>A0ABS7KXX0_CLOSR</name>
<proteinExistence type="predicted"/>
<keyword evidence="1" id="KW-0489">Methyltransferase</keyword>
<evidence type="ECO:0000313" key="2">
    <source>
        <dbReference type="Proteomes" id="UP001299068"/>
    </source>
</evidence>
<comment type="caution">
    <text evidence="1">The sequence shown here is derived from an EMBL/GenBank/DDBJ whole genome shotgun (WGS) entry which is preliminary data.</text>
</comment>
<dbReference type="GO" id="GO:0008168">
    <property type="term" value="F:methyltransferase activity"/>
    <property type="evidence" value="ECO:0007669"/>
    <property type="project" value="UniProtKB-KW"/>
</dbReference>